<dbReference type="InterPro" id="IPR002560">
    <property type="entry name" value="Transposase_DDE"/>
</dbReference>
<comment type="caution">
    <text evidence="2">The sequence shown here is derived from an EMBL/GenBank/DDBJ whole genome shotgun (WGS) entry which is preliminary data.</text>
</comment>
<reference evidence="2 3" key="1">
    <citation type="submission" date="2019-08" db="EMBL/GenBank/DDBJ databases">
        <title>In-depth cultivation of the pig gut microbiome towards novel bacterial diversity and tailored functional studies.</title>
        <authorList>
            <person name="Wylensek D."/>
            <person name="Hitch T.C.A."/>
            <person name="Clavel T."/>
        </authorList>
    </citation>
    <scope>NUCLEOTIDE SEQUENCE [LARGE SCALE GENOMIC DNA]</scope>
    <source>
        <strain evidence="2 3">WCA-380-WT-2B</strain>
    </source>
</reference>
<dbReference type="AlphaFoldDB" id="A0A6N7VS75"/>
<keyword evidence="3" id="KW-1185">Reference proteome</keyword>
<dbReference type="Proteomes" id="UP000441925">
    <property type="component" value="Unassembled WGS sequence"/>
</dbReference>
<accession>A0A6N7VS75</accession>
<sequence length="66" mass="7974">MYEYSDNAIEVIKNFIKAIKRIAFGFRSFVNFRIRIFVIMNLVLRNQKPGSSIFYFPVFDCVYFIY</sequence>
<protein>
    <submittedName>
        <fullName evidence="2">Transposase</fullName>
    </submittedName>
</protein>
<feature type="domain" description="Transposase IS204/IS1001/IS1096/IS1165 DDE" evidence="1">
    <location>
        <begin position="4"/>
        <end position="36"/>
    </location>
</feature>
<dbReference type="Pfam" id="PF01610">
    <property type="entry name" value="DDE_Tnp_ISL3"/>
    <property type="match status" value="1"/>
</dbReference>
<proteinExistence type="predicted"/>
<evidence type="ECO:0000313" key="2">
    <source>
        <dbReference type="EMBL" id="MSS76923.1"/>
    </source>
</evidence>
<organism evidence="2 3">
    <name type="scientific">Anaerococcus porci</name>
    <dbReference type="NCBI Taxonomy" id="2652269"/>
    <lineage>
        <taxon>Bacteria</taxon>
        <taxon>Bacillati</taxon>
        <taxon>Bacillota</taxon>
        <taxon>Tissierellia</taxon>
        <taxon>Tissierellales</taxon>
        <taxon>Peptoniphilaceae</taxon>
        <taxon>Anaerococcus</taxon>
    </lineage>
</organism>
<evidence type="ECO:0000313" key="3">
    <source>
        <dbReference type="Proteomes" id="UP000441925"/>
    </source>
</evidence>
<evidence type="ECO:0000259" key="1">
    <source>
        <dbReference type="Pfam" id="PF01610"/>
    </source>
</evidence>
<gene>
    <name evidence="2" type="ORF">FYJ26_00475</name>
</gene>
<dbReference type="RefSeq" id="WP_176269399.1">
    <property type="nucleotide sequence ID" value="NZ_VULQ01000001.1"/>
</dbReference>
<dbReference type="EMBL" id="VULQ01000001">
    <property type="protein sequence ID" value="MSS76923.1"/>
    <property type="molecule type" value="Genomic_DNA"/>
</dbReference>
<name>A0A6N7VS75_9FIRM</name>